<dbReference type="GeneID" id="29695793"/>
<name>A0A806FRS8_BIFAN</name>
<sequence length="63" mass="7150">MNTTQEALKELHRDIARMFDTLIAHVGDDTAAWHQAALLSMIDGRIVAILATTTSKEENRWDR</sequence>
<proteinExistence type="predicted"/>
<protein>
    <submittedName>
        <fullName evidence="1">Uncharacterized protein</fullName>
    </submittedName>
</protein>
<organism evidence="1 2">
    <name type="scientific">Bifidobacterium animalis subsp. lactis CNCM I-2494</name>
    <dbReference type="NCBI Taxonomy" id="1042403"/>
    <lineage>
        <taxon>Bacteria</taxon>
        <taxon>Bacillati</taxon>
        <taxon>Actinomycetota</taxon>
        <taxon>Actinomycetes</taxon>
        <taxon>Bifidobacteriales</taxon>
        <taxon>Bifidobacteriaceae</taxon>
        <taxon>Bifidobacterium</taxon>
    </lineage>
</organism>
<gene>
    <name evidence="1" type="ORF">BALAC2494_00058</name>
</gene>
<reference evidence="1 2" key="1">
    <citation type="journal article" date="2011" name="J. Bacteriol.">
        <title>Genome Sequence of the Probiotic Strain Bifidobacterium animalis subsp. lactis CNCM I-2494.</title>
        <authorList>
            <person name="Chervaux C."/>
            <person name="Grimaldi C."/>
            <person name="Bolotin A."/>
            <person name="Quinquis B."/>
            <person name="Legrain-Raspaud S."/>
            <person name="van Hylckama Vlieg J.E."/>
            <person name="Denariaz G."/>
            <person name="Smokvina T."/>
        </authorList>
    </citation>
    <scope>NUCLEOTIDE SEQUENCE [LARGE SCALE GENOMIC DNA]</scope>
    <source>
        <strain evidence="1 2">CNCM I-2494</strain>
    </source>
</reference>
<evidence type="ECO:0000313" key="2">
    <source>
        <dbReference type="Proteomes" id="UP000008394"/>
    </source>
</evidence>
<dbReference type="Proteomes" id="UP000008394">
    <property type="component" value="Chromosome"/>
</dbReference>
<dbReference type="EMBL" id="CP002915">
    <property type="protein sequence ID" value="AEK30648.1"/>
    <property type="molecule type" value="Genomic_DNA"/>
</dbReference>
<dbReference type="KEGG" id="bnm:BALAC2494_00058"/>
<evidence type="ECO:0000313" key="1">
    <source>
        <dbReference type="EMBL" id="AEK30648.1"/>
    </source>
</evidence>
<dbReference type="RefSeq" id="WP_004218666.1">
    <property type="nucleotide sequence ID" value="NC_017215.1"/>
</dbReference>
<dbReference type="AlphaFoldDB" id="A0A806FRS8"/>
<accession>A0A806FRS8</accession>